<dbReference type="AlphaFoldDB" id="C7NIE7"/>
<dbReference type="InterPro" id="IPR050515">
    <property type="entry name" value="Beta-lactam/transpept"/>
</dbReference>
<dbReference type="PANTHER" id="PTHR30627">
    <property type="entry name" value="PEPTIDOGLYCAN D,D-TRANSPEPTIDASE"/>
    <property type="match status" value="1"/>
</dbReference>
<dbReference type="GO" id="GO:0008658">
    <property type="term" value="F:penicillin binding"/>
    <property type="evidence" value="ECO:0007669"/>
    <property type="project" value="InterPro"/>
</dbReference>
<dbReference type="GO" id="GO:0005886">
    <property type="term" value="C:plasma membrane"/>
    <property type="evidence" value="ECO:0007669"/>
    <property type="project" value="TreeGrafter"/>
</dbReference>
<name>C7NIE7_KYTSD</name>
<feature type="domain" description="Penicillin-binding protein transpeptidase" evidence="1">
    <location>
        <begin position="156"/>
        <end position="485"/>
    </location>
</feature>
<dbReference type="PANTHER" id="PTHR30627:SF24">
    <property type="entry name" value="PENICILLIN-BINDING PROTEIN 4B"/>
    <property type="match status" value="1"/>
</dbReference>
<dbReference type="HOGENOM" id="CLU_009289_1_0_11"/>
<keyword evidence="4" id="KW-1185">Reference proteome</keyword>
<dbReference type="Pfam" id="PF00905">
    <property type="entry name" value="Transpeptidase"/>
    <property type="match status" value="1"/>
</dbReference>
<accession>C7NIE7</accession>
<dbReference type="eggNOG" id="COG0768">
    <property type="taxonomic scope" value="Bacteria"/>
</dbReference>
<evidence type="ECO:0000313" key="4">
    <source>
        <dbReference type="Proteomes" id="UP000006666"/>
    </source>
</evidence>
<dbReference type="SUPFAM" id="SSF56601">
    <property type="entry name" value="beta-lactamase/transpeptidase-like"/>
    <property type="match status" value="1"/>
</dbReference>
<dbReference type="InterPro" id="IPR012338">
    <property type="entry name" value="Beta-lactam/transpept-like"/>
</dbReference>
<protein>
    <submittedName>
        <fullName evidence="3">Cell division protein FtsI/penicillin-binding protein 2</fullName>
    </submittedName>
</protein>
<dbReference type="GO" id="GO:0051301">
    <property type="term" value="P:cell division"/>
    <property type="evidence" value="ECO:0007669"/>
    <property type="project" value="UniProtKB-KW"/>
</dbReference>
<dbReference type="EMBL" id="CP001686">
    <property type="protein sequence ID" value="ACV05118.1"/>
    <property type="molecule type" value="Genomic_DNA"/>
</dbReference>
<dbReference type="Pfam" id="PF21922">
    <property type="entry name" value="PBP_dimer_2"/>
    <property type="match status" value="1"/>
</dbReference>
<dbReference type="InterPro" id="IPR054120">
    <property type="entry name" value="PBPA_dimer"/>
</dbReference>
<evidence type="ECO:0000259" key="1">
    <source>
        <dbReference type="Pfam" id="PF00905"/>
    </source>
</evidence>
<dbReference type="Proteomes" id="UP000006666">
    <property type="component" value="Chromosome"/>
</dbReference>
<dbReference type="GO" id="GO:0071972">
    <property type="term" value="F:peptidoglycan L,D-transpeptidase activity"/>
    <property type="evidence" value="ECO:0007669"/>
    <property type="project" value="TreeGrafter"/>
</dbReference>
<proteinExistence type="predicted"/>
<reference evidence="3 4" key="1">
    <citation type="journal article" date="2009" name="Stand. Genomic Sci.">
        <title>Complete genome sequence of Kytococcus sedentarius type strain (541).</title>
        <authorList>
            <person name="Sims D."/>
            <person name="Brettin T."/>
            <person name="Detter J.C."/>
            <person name="Han C."/>
            <person name="Lapidus A."/>
            <person name="Copeland A."/>
            <person name="Glavina Del Rio T."/>
            <person name="Nolan M."/>
            <person name="Chen F."/>
            <person name="Lucas S."/>
            <person name="Tice H."/>
            <person name="Cheng J.F."/>
            <person name="Bruce D."/>
            <person name="Goodwin L."/>
            <person name="Pitluck S."/>
            <person name="Ovchinnikova G."/>
            <person name="Pati A."/>
            <person name="Ivanova N."/>
            <person name="Mavrommatis K."/>
            <person name="Chen A."/>
            <person name="Palaniappan K."/>
            <person name="D'haeseleer P."/>
            <person name="Chain P."/>
            <person name="Bristow J."/>
            <person name="Eisen J.A."/>
            <person name="Markowitz V."/>
            <person name="Hugenholtz P."/>
            <person name="Schneider S."/>
            <person name="Goker M."/>
            <person name="Pukall R."/>
            <person name="Kyrpides N.C."/>
            <person name="Klenk H.P."/>
        </authorList>
    </citation>
    <scope>NUCLEOTIDE SEQUENCE [LARGE SCALE GENOMIC DNA]</scope>
    <source>
        <strain evidence="4">ATCC 14392 / DSM 20547 / JCM 11482 / CCUG 33030 / NBRC 15357 / NCTC 11040 / CCM 314 / 541</strain>
    </source>
</reference>
<evidence type="ECO:0000313" key="3">
    <source>
        <dbReference type="EMBL" id="ACV05118.1"/>
    </source>
</evidence>
<dbReference type="InterPro" id="IPR036138">
    <property type="entry name" value="PBP_dimer_sf"/>
</dbReference>
<gene>
    <name evidence="3" type="ordered locus">Ksed_00200</name>
</gene>
<organism evidence="3 4">
    <name type="scientific">Kytococcus sedentarius (strain ATCC 14392 / DSM 20547 / JCM 11482 / CCUG 33030 / NBRC 15357 / NCTC 11040 / CCM 314 / 541)</name>
    <name type="common">Micrococcus sedentarius</name>
    <dbReference type="NCBI Taxonomy" id="478801"/>
    <lineage>
        <taxon>Bacteria</taxon>
        <taxon>Bacillati</taxon>
        <taxon>Actinomycetota</taxon>
        <taxon>Actinomycetes</taxon>
        <taxon>Micrococcales</taxon>
        <taxon>Kytococcaceae</taxon>
        <taxon>Kytococcus</taxon>
    </lineage>
</organism>
<dbReference type="SUPFAM" id="SSF56519">
    <property type="entry name" value="Penicillin binding protein dimerisation domain"/>
    <property type="match status" value="1"/>
</dbReference>
<sequence length="490" mass="51912">MNPPIRRLAWLIALLFAALLVAGSWIQVVDAQDLRERPGNRRTLLNEFGRERGQILVDGEAVATSVPSEGRVPWRRTYPQGEDYAHVTGWFSLIYGSGGGLEGAQSSLLSGTDDSLFYRRLPDLLTGQDPAGATIETTIDPSAQRAASEALGDRRGAAIAIDPRSGAILAMVSHPTFDPSALSQEDVSRVEAAWTELNADPERPLVNRTIGGNTYPPGSVFKLITAAAALEDDLLEPDSTVPAPRTYTLPGTNTTLRNFGGKACTQDESDEQSLSDALRVSCNTAFADLGAELGDERLRTAAEDFGFGEQIRVPMRVTTSTFPDDPTEAQTALAALGQHDVRVTPLQVALISAAIANGGQAKEPHLVEQVLDQELDVISRAEAGDMGRAVSPETAEQLREMMVSVVESGTGRAAAIPGVRVAGKTGTAEFDDPDGRVHAWFTGFAPADDPQVAVAVVVEDVGRSASGETGTGGSVAAPIARSMMEEVITR</sequence>
<keyword evidence="3" id="KW-0131">Cell cycle</keyword>
<dbReference type="GO" id="GO:0071555">
    <property type="term" value="P:cell wall organization"/>
    <property type="evidence" value="ECO:0007669"/>
    <property type="project" value="TreeGrafter"/>
</dbReference>
<dbReference type="STRING" id="478801.Ksed_00200"/>
<dbReference type="Gene3D" id="3.40.710.10">
    <property type="entry name" value="DD-peptidase/beta-lactamase superfamily"/>
    <property type="match status" value="1"/>
</dbReference>
<evidence type="ECO:0000259" key="2">
    <source>
        <dbReference type="Pfam" id="PF21922"/>
    </source>
</evidence>
<dbReference type="Gene3D" id="3.90.1310.10">
    <property type="entry name" value="Penicillin-binding protein 2a (Domain 2)"/>
    <property type="match status" value="1"/>
</dbReference>
<dbReference type="KEGG" id="kse:Ksed_00200"/>
<dbReference type="RefSeq" id="WP_012801537.1">
    <property type="nucleotide sequence ID" value="NC_013169.1"/>
</dbReference>
<dbReference type="InterPro" id="IPR001460">
    <property type="entry name" value="PCN-bd_Tpept"/>
</dbReference>
<keyword evidence="3" id="KW-0132">Cell division</keyword>
<feature type="domain" description="Penicillin binding protein A dimerisation" evidence="2">
    <location>
        <begin position="52"/>
        <end position="135"/>
    </location>
</feature>